<organism evidence="1 2">
    <name type="scientific">Caligus rogercresseyi</name>
    <name type="common">Sea louse</name>
    <dbReference type="NCBI Taxonomy" id="217165"/>
    <lineage>
        <taxon>Eukaryota</taxon>
        <taxon>Metazoa</taxon>
        <taxon>Ecdysozoa</taxon>
        <taxon>Arthropoda</taxon>
        <taxon>Crustacea</taxon>
        <taxon>Multicrustacea</taxon>
        <taxon>Hexanauplia</taxon>
        <taxon>Copepoda</taxon>
        <taxon>Siphonostomatoida</taxon>
        <taxon>Caligidae</taxon>
        <taxon>Caligus</taxon>
    </lineage>
</organism>
<feature type="non-terminal residue" evidence="1">
    <location>
        <position position="1"/>
    </location>
</feature>
<dbReference type="EMBL" id="CP045904">
    <property type="protein sequence ID" value="QQP36160.1"/>
    <property type="molecule type" value="Genomic_DNA"/>
</dbReference>
<evidence type="ECO:0000313" key="2">
    <source>
        <dbReference type="Proteomes" id="UP000595437"/>
    </source>
</evidence>
<reference evidence="2" key="1">
    <citation type="submission" date="2021-01" db="EMBL/GenBank/DDBJ databases">
        <title>Caligus Genome Assembly.</title>
        <authorList>
            <person name="Gallardo-Escarate C."/>
        </authorList>
    </citation>
    <scope>NUCLEOTIDE SEQUENCE [LARGE SCALE GENOMIC DNA]</scope>
</reference>
<dbReference type="AlphaFoldDB" id="A0A7T8JW79"/>
<gene>
    <name evidence="1" type="ORF">FKW44_021166</name>
</gene>
<proteinExistence type="predicted"/>
<feature type="non-terminal residue" evidence="1">
    <location>
        <position position="76"/>
    </location>
</feature>
<sequence>TWHSNSPDLNPMDYYMYGKLERHACATSHANVTSIKASIKRQASKLPAADVTAACKAFRSRIEVIITAEGRHIESN</sequence>
<dbReference type="Proteomes" id="UP000595437">
    <property type="component" value="Chromosome 15"/>
</dbReference>
<dbReference type="InterPro" id="IPR036397">
    <property type="entry name" value="RNaseH_sf"/>
</dbReference>
<dbReference type="OrthoDB" id="9981685at2759"/>
<dbReference type="Gene3D" id="3.30.420.10">
    <property type="entry name" value="Ribonuclease H-like superfamily/Ribonuclease H"/>
    <property type="match status" value="1"/>
</dbReference>
<dbReference type="GO" id="GO:0003676">
    <property type="term" value="F:nucleic acid binding"/>
    <property type="evidence" value="ECO:0007669"/>
    <property type="project" value="InterPro"/>
</dbReference>
<protein>
    <submittedName>
        <fullName evidence="1">Uncharacterized protein</fullName>
    </submittedName>
</protein>
<evidence type="ECO:0000313" key="1">
    <source>
        <dbReference type="EMBL" id="QQP36160.1"/>
    </source>
</evidence>
<keyword evidence="2" id="KW-1185">Reference proteome</keyword>
<name>A0A7T8JW79_CALRO</name>
<accession>A0A7T8JW79</accession>